<dbReference type="AlphaFoldDB" id="A0A9W8G796"/>
<dbReference type="InterPro" id="IPR011990">
    <property type="entry name" value="TPR-like_helical_dom_sf"/>
</dbReference>
<dbReference type="OrthoDB" id="440128at2759"/>
<dbReference type="Pfam" id="PF06424">
    <property type="entry name" value="PRP1_N"/>
    <property type="match status" value="1"/>
</dbReference>
<dbReference type="InterPro" id="IPR010491">
    <property type="entry name" value="PRP1_N"/>
</dbReference>
<dbReference type="InterPro" id="IPR003107">
    <property type="entry name" value="HAT"/>
</dbReference>
<evidence type="ECO:0000259" key="7">
    <source>
        <dbReference type="Pfam" id="PF06424"/>
    </source>
</evidence>
<dbReference type="InterPro" id="IPR045075">
    <property type="entry name" value="Syf1-like"/>
</dbReference>
<keyword evidence="3" id="KW-0677">Repeat</keyword>
<dbReference type="SUPFAM" id="SSF48452">
    <property type="entry name" value="TPR-like"/>
    <property type="match status" value="3"/>
</dbReference>
<reference evidence="8" key="1">
    <citation type="submission" date="2022-07" db="EMBL/GenBank/DDBJ databases">
        <title>Phylogenomic reconstructions and comparative analyses of Kickxellomycotina fungi.</title>
        <authorList>
            <person name="Reynolds N.K."/>
            <person name="Stajich J.E."/>
            <person name="Barry K."/>
            <person name="Grigoriev I.V."/>
            <person name="Crous P."/>
            <person name="Smith M.E."/>
        </authorList>
    </citation>
    <scope>NUCLEOTIDE SEQUENCE</scope>
    <source>
        <strain evidence="8">NRRL 3115</strain>
    </source>
</reference>
<keyword evidence="2" id="KW-0507">mRNA processing</keyword>
<proteinExistence type="predicted"/>
<dbReference type="GO" id="GO:0000244">
    <property type="term" value="P:spliceosomal tri-snRNP complex assembly"/>
    <property type="evidence" value="ECO:0007669"/>
    <property type="project" value="TreeGrafter"/>
</dbReference>
<accession>A0A9W8G796</accession>
<evidence type="ECO:0000256" key="2">
    <source>
        <dbReference type="ARBA" id="ARBA00022664"/>
    </source>
</evidence>
<dbReference type="Pfam" id="PF13428">
    <property type="entry name" value="TPR_14"/>
    <property type="match status" value="1"/>
</dbReference>
<evidence type="ECO:0000313" key="9">
    <source>
        <dbReference type="Proteomes" id="UP001151518"/>
    </source>
</evidence>
<dbReference type="EMBL" id="JANBTW010000030">
    <property type="protein sequence ID" value="KAJ2677649.1"/>
    <property type="molecule type" value="Genomic_DNA"/>
</dbReference>
<feature type="compositionally biased region" description="Acidic residues" evidence="6">
    <location>
        <begin position="67"/>
        <end position="76"/>
    </location>
</feature>
<dbReference type="GO" id="GO:0071013">
    <property type="term" value="C:catalytic step 2 spliceosome"/>
    <property type="evidence" value="ECO:0007669"/>
    <property type="project" value="TreeGrafter"/>
</dbReference>
<dbReference type="SMART" id="SM00386">
    <property type="entry name" value="HAT"/>
    <property type="match status" value="12"/>
</dbReference>
<feature type="domain" description="PRP1 splicing factor N-terminal" evidence="7">
    <location>
        <begin position="13"/>
        <end position="128"/>
    </location>
</feature>
<keyword evidence="5" id="KW-0539">Nucleus</keyword>
<evidence type="ECO:0000313" key="8">
    <source>
        <dbReference type="EMBL" id="KAJ2677649.1"/>
    </source>
</evidence>
<feature type="region of interest" description="Disordered" evidence="6">
    <location>
        <begin position="84"/>
        <end position="103"/>
    </location>
</feature>
<feature type="compositionally biased region" description="Basic and acidic residues" evidence="6">
    <location>
        <begin position="36"/>
        <end position="48"/>
    </location>
</feature>
<feature type="region of interest" description="Disordered" evidence="6">
    <location>
        <begin position="1"/>
        <end position="77"/>
    </location>
</feature>
<sequence>MYPVTKDFLGKPAPPGYVAGLGRGATGFTTRSDIGPARETKQPSKPPEKEDEDEKPNEGGLFSNAPYEEDDEEADQIWEQIDKQMDRKHRAKTEAEGPTIEEQLRGYKRQLEGMSAEEWESIPDVAQVAETAARAKRRRKVSKERYSVVSDSSLVGIMGQATDFAALSEARDSVLKLKLDQVGDSASGKTTVDPRGYLTSLNTLKGAEIGDISRARMLLKSVVQTNPKHAPGWIAAARLEELANKPARARTVITEGCENCPQNEDVWLEAARLNKRDARLVLASAARHLPLSVRVWMAAADLEPHAKEQKRVLRRALELIPTSVALWKRAVALEEPEDARVLLSHAVELVPQSTELWLALARLETPENARKVLNRARRSIPTSHEVWVCAAKLEEQGPLASAIMRKAIPSLVANGSMVTREMWFAIASECEHDGYPRTSEAIVGAAASLGFDVEDADEDRVNAWVEDAERLAHKKSVVTARAIFKCALDVMPTSAELWQLAAELEERGEALDNLLRRAVQSCPQSETLWLMLAKERWTKGDVSGARAVLDEAFRTNPQEATLLAAVKLESETEQYPRALALLSRGRAHQFGSTTGTARIWLKSAALLRQIGELHDALGVAKEGLQNFPKAFKLWLIRSQLEAQLAGPKDAQRTLSLALKQCPQSVELWVAAARLETQVPRARAILERARVYIPKSPRLWLESVLLETDQVARPMLSRALRECSSAGVLWAHSILLEPPVQRKAKSTDALKAAGSDPYVLVMVARLFWHERRLDKARRWFERAAKADPDCGDSWAWWLRFELVEAGGHVEVENQCAEAQPRHGLVWPAVAKDPANARLSTKDILHKVAKDLESARQL</sequence>
<dbReference type="Pfam" id="PF13432">
    <property type="entry name" value="TPR_16"/>
    <property type="match status" value="1"/>
</dbReference>
<dbReference type="Proteomes" id="UP001151518">
    <property type="component" value="Unassembled WGS sequence"/>
</dbReference>
<dbReference type="FunFam" id="1.25.40.10:FF:000256">
    <property type="entry name" value="Probable pre-mRNA splicing factor prp1"/>
    <property type="match status" value="1"/>
</dbReference>
<dbReference type="GO" id="GO:0046540">
    <property type="term" value="C:U4/U6 x U5 tri-snRNP complex"/>
    <property type="evidence" value="ECO:0007669"/>
    <property type="project" value="TreeGrafter"/>
</dbReference>
<keyword evidence="4" id="KW-0508">mRNA splicing</keyword>
<evidence type="ECO:0000256" key="5">
    <source>
        <dbReference type="ARBA" id="ARBA00023242"/>
    </source>
</evidence>
<dbReference type="PANTHER" id="PTHR11246:SF1">
    <property type="entry name" value="PRE-MRNA-PROCESSING FACTOR 6"/>
    <property type="match status" value="1"/>
</dbReference>
<evidence type="ECO:0000256" key="1">
    <source>
        <dbReference type="ARBA" id="ARBA00004123"/>
    </source>
</evidence>
<dbReference type="Gene3D" id="1.25.40.10">
    <property type="entry name" value="Tetratricopeptide repeat domain"/>
    <property type="match status" value="4"/>
</dbReference>
<name>A0A9W8G796_9FUNG</name>
<gene>
    <name evidence="8" type="primary">prp1</name>
    <name evidence="8" type="ORF">GGI25_003039</name>
</gene>
<protein>
    <submittedName>
        <fullName evidence="8">U4/U6 x U5 tri-snRNP complex subunit Prp1</fullName>
    </submittedName>
</protein>
<evidence type="ECO:0000256" key="6">
    <source>
        <dbReference type="SAM" id="MobiDB-lite"/>
    </source>
</evidence>
<comment type="subcellular location">
    <subcellularLocation>
        <location evidence="1">Nucleus</location>
    </subcellularLocation>
</comment>
<evidence type="ECO:0000256" key="4">
    <source>
        <dbReference type="ARBA" id="ARBA00023187"/>
    </source>
</evidence>
<evidence type="ECO:0000256" key="3">
    <source>
        <dbReference type="ARBA" id="ARBA00022737"/>
    </source>
</evidence>
<comment type="caution">
    <text evidence="8">The sequence shown here is derived from an EMBL/GenBank/DDBJ whole genome shotgun (WGS) entry which is preliminary data.</text>
</comment>
<organism evidence="8 9">
    <name type="scientific">Coemansia spiralis</name>
    <dbReference type="NCBI Taxonomy" id="417178"/>
    <lineage>
        <taxon>Eukaryota</taxon>
        <taxon>Fungi</taxon>
        <taxon>Fungi incertae sedis</taxon>
        <taxon>Zoopagomycota</taxon>
        <taxon>Kickxellomycotina</taxon>
        <taxon>Kickxellomycetes</taxon>
        <taxon>Kickxellales</taxon>
        <taxon>Kickxellaceae</taxon>
        <taxon>Coemansia</taxon>
    </lineage>
</organism>
<dbReference type="PANTHER" id="PTHR11246">
    <property type="entry name" value="PRE-MRNA SPLICING FACTOR"/>
    <property type="match status" value="1"/>
</dbReference>